<gene>
    <name evidence="5" type="ORF">EDD75_0886</name>
</gene>
<evidence type="ECO:0000256" key="3">
    <source>
        <dbReference type="SAM" id="Phobius"/>
    </source>
</evidence>
<feature type="transmembrane region" description="Helical" evidence="3">
    <location>
        <begin position="88"/>
        <end position="107"/>
    </location>
</feature>
<evidence type="ECO:0000313" key="6">
    <source>
        <dbReference type="Proteomes" id="UP000282654"/>
    </source>
</evidence>
<dbReference type="Proteomes" id="UP000282654">
    <property type="component" value="Unassembled WGS sequence"/>
</dbReference>
<dbReference type="GO" id="GO:0016818">
    <property type="term" value="F:hydrolase activity, acting on acid anhydrides, in phosphorus-containing anhydrides"/>
    <property type="evidence" value="ECO:0007669"/>
    <property type="project" value="InterPro"/>
</dbReference>
<reference evidence="5 6" key="1">
    <citation type="submission" date="2018-11" db="EMBL/GenBank/DDBJ databases">
        <title>Genomic Encyclopedia of Type Strains, Phase IV (KMG-IV): sequencing the most valuable type-strain genomes for metagenomic binning, comparative biology and taxonomic classification.</title>
        <authorList>
            <person name="Goeker M."/>
        </authorList>
    </citation>
    <scope>NUCLEOTIDE SEQUENCE [LARGE SCALE GENOMIC DNA]</scope>
    <source>
        <strain evidence="5 6">DSM 102936</strain>
    </source>
</reference>
<accession>A0A3N5AN71</accession>
<keyword evidence="3" id="KW-0472">Membrane</keyword>
<keyword evidence="3" id="KW-0812">Transmembrane</keyword>
<evidence type="ECO:0000256" key="2">
    <source>
        <dbReference type="ARBA" id="ARBA00022801"/>
    </source>
</evidence>
<organism evidence="5 6">
    <name type="scientific">Thermodesulfitimonas autotrophica</name>
    <dbReference type="NCBI Taxonomy" id="1894989"/>
    <lineage>
        <taxon>Bacteria</taxon>
        <taxon>Bacillati</taxon>
        <taxon>Bacillota</taxon>
        <taxon>Clostridia</taxon>
        <taxon>Thermoanaerobacterales</taxon>
        <taxon>Thermoanaerobacteraceae</taxon>
        <taxon>Thermodesulfitimonas</taxon>
    </lineage>
</organism>
<dbReference type="RefSeq" id="WP_123928615.1">
    <property type="nucleotide sequence ID" value="NZ_RKRE01000002.1"/>
</dbReference>
<keyword evidence="2" id="KW-0378">Hydrolase</keyword>
<keyword evidence="3" id="KW-1133">Transmembrane helix</keyword>
<dbReference type="AlphaFoldDB" id="A0A3N5AN71"/>
<dbReference type="Pfam" id="PF08797">
    <property type="entry name" value="HIRAN"/>
    <property type="match status" value="1"/>
</dbReference>
<keyword evidence="1" id="KW-0479">Metal-binding</keyword>
<dbReference type="InterPro" id="IPR014905">
    <property type="entry name" value="HIRAN"/>
</dbReference>
<evidence type="ECO:0000259" key="4">
    <source>
        <dbReference type="SMART" id="SM00910"/>
    </source>
</evidence>
<dbReference type="OrthoDB" id="2988931at2"/>
<evidence type="ECO:0000313" key="5">
    <source>
        <dbReference type="EMBL" id="RPF46636.1"/>
    </source>
</evidence>
<comment type="caution">
    <text evidence="5">The sequence shown here is derived from an EMBL/GenBank/DDBJ whole genome shotgun (WGS) entry which is preliminary data.</text>
</comment>
<feature type="domain" description="HIRAN" evidence="4">
    <location>
        <begin position="110"/>
        <end position="210"/>
    </location>
</feature>
<sequence length="235" mass="25874">MLALLKDVARLGYLEEWPDDDGTDLVVLLRGIRHLQQGALWAGIRDLEAVGRWHALAAKLLAKYVPEEVLLNATAELYHNAFKRDKRLLLIFGAILGPAALTVPNYFVTAPCFITRIVGLRHGARLAEAAELAPGMPVYLVREPENPHDPSAVAVLTPWGAPLGYLHRPLAAVLTTRCEQGESFTARVVAFCGEAYDPNERLHIEVRRDGSAATIRLVSYEPAAVELKEGSIRKQ</sequence>
<dbReference type="SMART" id="SM00910">
    <property type="entry name" value="HIRAN"/>
    <property type="match status" value="1"/>
</dbReference>
<proteinExistence type="predicted"/>
<dbReference type="Gene3D" id="3.30.70.2330">
    <property type="match status" value="1"/>
</dbReference>
<dbReference type="EMBL" id="RKRE01000002">
    <property type="protein sequence ID" value="RPF46636.1"/>
    <property type="molecule type" value="Genomic_DNA"/>
</dbReference>
<protein>
    <submittedName>
        <fullName evidence="5">HIRAN domain-containing protein</fullName>
    </submittedName>
</protein>
<dbReference type="GO" id="GO:0003676">
    <property type="term" value="F:nucleic acid binding"/>
    <property type="evidence" value="ECO:0007669"/>
    <property type="project" value="InterPro"/>
</dbReference>
<name>A0A3N5AN71_9THEO</name>
<evidence type="ECO:0000256" key="1">
    <source>
        <dbReference type="ARBA" id="ARBA00022723"/>
    </source>
</evidence>
<dbReference type="GO" id="GO:0008270">
    <property type="term" value="F:zinc ion binding"/>
    <property type="evidence" value="ECO:0007669"/>
    <property type="project" value="InterPro"/>
</dbReference>
<keyword evidence="6" id="KW-1185">Reference proteome</keyword>